<comment type="similarity">
    <text evidence="1">Belongs to the short-chain dehydrogenases/reductases (SDR) family.</text>
</comment>
<dbReference type="PROSITE" id="PS00061">
    <property type="entry name" value="ADH_SHORT"/>
    <property type="match status" value="1"/>
</dbReference>
<sequence length="238" mass="24564">MAELAGQVAVVTGGSGAIGGAIVQALAGAGATAYSLDLAPPQGRTPYVQCDVRQEASVAAAVEQVSQQHGRLDIAVHAAGISRDAVLWKLTADEWDTVQAVNLRGAFLLLRSAIPHMRRNKSGRAVLIGSINGSRGKFGTAAYSASKAGLIGMAKSVAREVGRFGVLVNVVEPGWVRTPLTEKVPQEVRDAALAESLVGSFLDPEDIAGAVLYLCGPAGKRVTGQVLRVDGGQFLGPT</sequence>
<dbReference type="InterPro" id="IPR020904">
    <property type="entry name" value="Sc_DH/Rdtase_CS"/>
</dbReference>
<evidence type="ECO:0000313" key="4">
    <source>
        <dbReference type="EMBL" id="MBI2679057.1"/>
    </source>
</evidence>
<accession>A0A932A9G4</accession>
<dbReference type="InterPro" id="IPR057326">
    <property type="entry name" value="KR_dom"/>
</dbReference>
<dbReference type="PRINTS" id="PR00081">
    <property type="entry name" value="GDHRDH"/>
</dbReference>
<dbReference type="SUPFAM" id="SSF51735">
    <property type="entry name" value="NAD(P)-binding Rossmann-fold domains"/>
    <property type="match status" value="1"/>
</dbReference>
<dbReference type="PANTHER" id="PTHR42760:SF133">
    <property type="entry name" value="3-OXOACYL-[ACYL-CARRIER-PROTEIN] REDUCTASE"/>
    <property type="match status" value="1"/>
</dbReference>
<dbReference type="InterPro" id="IPR002347">
    <property type="entry name" value="SDR_fam"/>
</dbReference>
<feature type="domain" description="Ketoreductase" evidence="3">
    <location>
        <begin position="7"/>
        <end position="175"/>
    </location>
</feature>
<dbReference type="PRINTS" id="PR00080">
    <property type="entry name" value="SDRFAMILY"/>
</dbReference>
<dbReference type="Pfam" id="PF13561">
    <property type="entry name" value="adh_short_C2"/>
    <property type="match status" value="1"/>
</dbReference>
<dbReference type="GO" id="GO:0016616">
    <property type="term" value="F:oxidoreductase activity, acting on the CH-OH group of donors, NAD or NADP as acceptor"/>
    <property type="evidence" value="ECO:0007669"/>
    <property type="project" value="TreeGrafter"/>
</dbReference>
<gene>
    <name evidence="4" type="ORF">HYX28_09775</name>
</gene>
<dbReference type="AlphaFoldDB" id="A0A932A9G4"/>
<dbReference type="FunFam" id="3.40.50.720:FF:000084">
    <property type="entry name" value="Short-chain dehydrogenase reductase"/>
    <property type="match status" value="1"/>
</dbReference>
<dbReference type="Proteomes" id="UP000779809">
    <property type="component" value="Unassembled WGS sequence"/>
</dbReference>
<keyword evidence="2" id="KW-0560">Oxidoreductase</keyword>
<dbReference type="InterPro" id="IPR036291">
    <property type="entry name" value="NAD(P)-bd_dom_sf"/>
</dbReference>
<evidence type="ECO:0000256" key="1">
    <source>
        <dbReference type="ARBA" id="ARBA00006484"/>
    </source>
</evidence>
<protein>
    <submittedName>
        <fullName evidence="4">SDR family oxidoreductase</fullName>
    </submittedName>
</protein>
<dbReference type="PANTHER" id="PTHR42760">
    <property type="entry name" value="SHORT-CHAIN DEHYDROGENASES/REDUCTASES FAMILY MEMBER"/>
    <property type="match status" value="1"/>
</dbReference>
<name>A0A932A9G4_9BACT</name>
<dbReference type="EMBL" id="JACPNR010000011">
    <property type="protein sequence ID" value="MBI2679057.1"/>
    <property type="molecule type" value="Genomic_DNA"/>
</dbReference>
<evidence type="ECO:0000313" key="5">
    <source>
        <dbReference type="Proteomes" id="UP000779809"/>
    </source>
</evidence>
<proteinExistence type="inferred from homology"/>
<dbReference type="Gene3D" id="3.40.50.720">
    <property type="entry name" value="NAD(P)-binding Rossmann-like Domain"/>
    <property type="match status" value="1"/>
</dbReference>
<evidence type="ECO:0000256" key="2">
    <source>
        <dbReference type="ARBA" id="ARBA00023002"/>
    </source>
</evidence>
<comment type="caution">
    <text evidence="4">The sequence shown here is derived from an EMBL/GenBank/DDBJ whole genome shotgun (WGS) entry which is preliminary data.</text>
</comment>
<evidence type="ECO:0000259" key="3">
    <source>
        <dbReference type="SMART" id="SM00822"/>
    </source>
</evidence>
<organism evidence="4 5">
    <name type="scientific">Candidatus Korobacter versatilis</name>
    <dbReference type="NCBI Taxonomy" id="658062"/>
    <lineage>
        <taxon>Bacteria</taxon>
        <taxon>Pseudomonadati</taxon>
        <taxon>Acidobacteriota</taxon>
        <taxon>Terriglobia</taxon>
        <taxon>Terriglobales</taxon>
        <taxon>Candidatus Korobacteraceae</taxon>
        <taxon>Candidatus Korobacter</taxon>
    </lineage>
</organism>
<dbReference type="SMART" id="SM00822">
    <property type="entry name" value="PKS_KR"/>
    <property type="match status" value="1"/>
</dbReference>
<reference evidence="4" key="1">
    <citation type="submission" date="2020-07" db="EMBL/GenBank/DDBJ databases">
        <title>Huge and variable diversity of episymbiotic CPR bacteria and DPANN archaea in groundwater ecosystems.</title>
        <authorList>
            <person name="He C.Y."/>
            <person name="Keren R."/>
            <person name="Whittaker M."/>
            <person name="Farag I.F."/>
            <person name="Doudna J."/>
            <person name="Cate J.H.D."/>
            <person name="Banfield J.F."/>
        </authorList>
    </citation>
    <scope>NUCLEOTIDE SEQUENCE</scope>
    <source>
        <strain evidence="4">NC_groundwater_580_Pr5_B-0.1um_64_19</strain>
    </source>
</reference>